<evidence type="ECO:0000259" key="4">
    <source>
        <dbReference type="PROSITE" id="PS51792"/>
    </source>
</evidence>
<evidence type="ECO:0000313" key="5">
    <source>
        <dbReference type="EMBL" id="CEO97552.1"/>
    </source>
</evidence>
<keyword evidence="3" id="KW-0862">Zinc</keyword>
<reference evidence="6 8" key="2">
    <citation type="submission" date="2018-03" db="EMBL/GenBank/DDBJ databases">
        <authorList>
            <person name="Fogelqvist J."/>
        </authorList>
    </citation>
    <scope>NUCLEOTIDE SEQUENCE [LARGE SCALE GENOMIC DNA]</scope>
</reference>
<dbReference type="Pfam" id="PF03226">
    <property type="entry name" value="Yippee-Mis18"/>
    <property type="match status" value="1"/>
</dbReference>
<dbReference type="Proteomes" id="UP000039324">
    <property type="component" value="Unassembled WGS sequence"/>
</dbReference>
<organism evidence="5 7">
    <name type="scientific">Plasmodiophora brassicae</name>
    <name type="common">Clubroot disease agent</name>
    <dbReference type="NCBI Taxonomy" id="37360"/>
    <lineage>
        <taxon>Eukaryota</taxon>
        <taxon>Sar</taxon>
        <taxon>Rhizaria</taxon>
        <taxon>Endomyxa</taxon>
        <taxon>Phytomyxea</taxon>
        <taxon>Plasmodiophorida</taxon>
        <taxon>Plasmodiophoridae</taxon>
        <taxon>Plasmodiophora</taxon>
    </lineage>
</organism>
<evidence type="ECO:0000256" key="2">
    <source>
        <dbReference type="ARBA" id="ARBA00022723"/>
    </source>
</evidence>
<dbReference type="InterPro" id="IPR039058">
    <property type="entry name" value="Yippee_fam"/>
</dbReference>
<evidence type="ECO:0000313" key="6">
    <source>
        <dbReference type="EMBL" id="SPQ97857.1"/>
    </source>
</evidence>
<dbReference type="PANTHER" id="PTHR13848">
    <property type="entry name" value="PROTEIN YIPPEE-LIKE CG15309-RELATED"/>
    <property type="match status" value="1"/>
</dbReference>
<dbReference type="AlphaFoldDB" id="A0A0G4IQT0"/>
<gene>
    <name evidence="5" type="ORF">PBRA_000897</name>
    <name evidence="6" type="ORF">PLBR_LOCUS5072</name>
</gene>
<dbReference type="STRING" id="37360.A0A0G4IQT0"/>
<evidence type="ECO:0000313" key="8">
    <source>
        <dbReference type="Proteomes" id="UP000290189"/>
    </source>
</evidence>
<evidence type="ECO:0000256" key="1">
    <source>
        <dbReference type="ARBA" id="ARBA00005613"/>
    </source>
</evidence>
<evidence type="ECO:0000256" key="3">
    <source>
        <dbReference type="ARBA" id="ARBA00022833"/>
    </source>
</evidence>
<keyword evidence="6" id="KW-0496">Mitochondrion</keyword>
<accession>A0A0G4IQT0</accession>
<protein>
    <recommendedName>
        <fullName evidence="4">Yippee domain-containing protein</fullName>
    </recommendedName>
</protein>
<dbReference type="EMBL" id="OVEO01000008">
    <property type="protein sequence ID" value="SPQ97857.1"/>
    <property type="molecule type" value="Genomic_DNA"/>
</dbReference>
<dbReference type="Proteomes" id="UP000290189">
    <property type="component" value="Unassembled WGS sequence"/>
</dbReference>
<keyword evidence="7" id="KW-1185">Reference proteome</keyword>
<dbReference type="OrthoDB" id="6407410at2759"/>
<keyword evidence="2" id="KW-0479">Metal-binding</keyword>
<dbReference type="InterPro" id="IPR004910">
    <property type="entry name" value="Yippee/Mis18/Cereblon"/>
</dbReference>
<evidence type="ECO:0000313" key="7">
    <source>
        <dbReference type="Proteomes" id="UP000039324"/>
    </source>
</evidence>
<dbReference type="InterPro" id="IPR034751">
    <property type="entry name" value="Yippee"/>
</dbReference>
<name>A0A0G4IQT0_PLABS</name>
<comment type="similarity">
    <text evidence="1">Belongs to the yippee family.</text>
</comment>
<dbReference type="EMBL" id="CDSF01000079">
    <property type="protein sequence ID" value="CEO97552.1"/>
    <property type="molecule type" value="Genomic_DNA"/>
</dbReference>
<geneLocation type="mitochondrion" evidence="6"/>
<feature type="domain" description="Yippee" evidence="4">
    <location>
        <begin position="69"/>
        <end position="166"/>
    </location>
</feature>
<sequence>MEAPSDAWVVLDDDDSDIVSLVTADVVEIQVVQRMEQLEALTMDNSTRISDLAERLDSVLKRVGECDENALSCKRCGSTVGHEGDIVSKSYRGKRGPAVLMKNVSNVDIGKEQTCMLLSGLYSTAPLSCAKCTEEIGWRYTKSFQAENDHKVGMSCIETSLLRQPIT</sequence>
<proteinExistence type="inferred from homology"/>
<dbReference type="GO" id="GO:0046872">
    <property type="term" value="F:metal ion binding"/>
    <property type="evidence" value="ECO:0007669"/>
    <property type="project" value="UniProtKB-KW"/>
</dbReference>
<dbReference type="PROSITE" id="PS51792">
    <property type="entry name" value="YIPPEE"/>
    <property type="match status" value="1"/>
</dbReference>
<reference evidence="5 7" key="1">
    <citation type="submission" date="2015-02" db="EMBL/GenBank/DDBJ databases">
        <authorList>
            <person name="Chooi Y.-H."/>
        </authorList>
    </citation>
    <scope>NUCLEOTIDE SEQUENCE [LARGE SCALE GENOMIC DNA]</scope>
    <source>
        <strain evidence="5">E3</strain>
    </source>
</reference>